<dbReference type="Gene3D" id="1.10.3210.10">
    <property type="entry name" value="Hypothetical protein af1432"/>
    <property type="match status" value="1"/>
</dbReference>
<dbReference type="PROSITE" id="PS51832">
    <property type="entry name" value="HD_GYP"/>
    <property type="match status" value="1"/>
</dbReference>
<dbReference type="SMART" id="SM00448">
    <property type="entry name" value="REC"/>
    <property type="match status" value="1"/>
</dbReference>
<evidence type="ECO:0000259" key="4">
    <source>
        <dbReference type="PROSITE" id="PS51832"/>
    </source>
</evidence>
<dbReference type="EMBL" id="DVJQ01000056">
    <property type="protein sequence ID" value="HIS74694.1"/>
    <property type="molecule type" value="Genomic_DNA"/>
</dbReference>
<dbReference type="InterPro" id="IPR001789">
    <property type="entry name" value="Sig_transdc_resp-reg_receiver"/>
</dbReference>
<gene>
    <name evidence="5" type="ORF">IAA86_06710</name>
</gene>
<feature type="domain" description="HD-GYP" evidence="4">
    <location>
        <begin position="160"/>
        <end position="355"/>
    </location>
</feature>
<evidence type="ECO:0000259" key="2">
    <source>
        <dbReference type="PROSITE" id="PS50110"/>
    </source>
</evidence>
<evidence type="ECO:0000313" key="6">
    <source>
        <dbReference type="Proteomes" id="UP000886865"/>
    </source>
</evidence>
<reference evidence="5" key="1">
    <citation type="submission" date="2020-10" db="EMBL/GenBank/DDBJ databases">
        <authorList>
            <person name="Gilroy R."/>
        </authorList>
    </citation>
    <scope>NUCLEOTIDE SEQUENCE</scope>
    <source>
        <strain evidence="5">CHK152-2871</strain>
    </source>
</reference>
<dbReference type="SMART" id="SM00471">
    <property type="entry name" value="HDc"/>
    <property type="match status" value="1"/>
</dbReference>
<dbReference type="GO" id="GO:0000160">
    <property type="term" value="P:phosphorelay signal transduction system"/>
    <property type="evidence" value="ECO:0007669"/>
    <property type="project" value="InterPro"/>
</dbReference>
<accession>A0A9D1JXP6</accession>
<dbReference type="SUPFAM" id="SSF52172">
    <property type="entry name" value="CheY-like"/>
    <property type="match status" value="1"/>
</dbReference>
<evidence type="ECO:0000259" key="3">
    <source>
        <dbReference type="PROSITE" id="PS51831"/>
    </source>
</evidence>
<feature type="domain" description="HD" evidence="3">
    <location>
        <begin position="182"/>
        <end position="304"/>
    </location>
</feature>
<evidence type="ECO:0000256" key="1">
    <source>
        <dbReference type="PROSITE-ProRule" id="PRU00169"/>
    </source>
</evidence>
<dbReference type="InterPro" id="IPR011006">
    <property type="entry name" value="CheY-like_superfamily"/>
</dbReference>
<dbReference type="CDD" id="cd00077">
    <property type="entry name" value="HDc"/>
    <property type="match status" value="1"/>
</dbReference>
<feature type="modified residue" description="4-aspartylphosphate" evidence="1">
    <location>
        <position position="78"/>
    </location>
</feature>
<dbReference type="AlphaFoldDB" id="A0A9D1JXP6"/>
<protein>
    <submittedName>
        <fullName evidence="5">HD domain-containing protein</fullName>
    </submittedName>
</protein>
<dbReference type="Proteomes" id="UP000886865">
    <property type="component" value="Unassembled WGS sequence"/>
</dbReference>
<dbReference type="InterPro" id="IPR006674">
    <property type="entry name" value="HD_domain"/>
</dbReference>
<reference evidence="5" key="2">
    <citation type="journal article" date="2021" name="PeerJ">
        <title>Extensive microbial diversity within the chicken gut microbiome revealed by metagenomics and culture.</title>
        <authorList>
            <person name="Gilroy R."/>
            <person name="Ravi A."/>
            <person name="Getino M."/>
            <person name="Pursley I."/>
            <person name="Horton D.L."/>
            <person name="Alikhan N.F."/>
            <person name="Baker D."/>
            <person name="Gharbi K."/>
            <person name="Hall N."/>
            <person name="Watson M."/>
            <person name="Adriaenssens E.M."/>
            <person name="Foster-Nyarko E."/>
            <person name="Jarju S."/>
            <person name="Secka A."/>
            <person name="Antonio M."/>
            <person name="Oren A."/>
            <person name="Chaudhuri R.R."/>
            <person name="La Ragione R."/>
            <person name="Hildebrand F."/>
            <person name="Pallen M.J."/>
        </authorList>
    </citation>
    <scope>NUCLEOTIDE SEQUENCE</scope>
    <source>
        <strain evidence="5">CHK152-2871</strain>
    </source>
</reference>
<keyword evidence="1" id="KW-0597">Phosphoprotein</keyword>
<name>A0A9D1JXP6_9BACT</name>
<dbReference type="PROSITE" id="PS51831">
    <property type="entry name" value="HD"/>
    <property type="match status" value="1"/>
</dbReference>
<dbReference type="SUPFAM" id="SSF109604">
    <property type="entry name" value="HD-domain/PDEase-like"/>
    <property type="match status" value="1"/>
</dbReference>
<evidence type="ECO:0000313" key="5">
    <source>
        <dbReference type="EMBL" id="HIS74694.1"/>
    </source>
</evidence>
<organism evidence="5 6">
    <name type="scientific">Candidatus Galligastranaerophilus intestinavium</name>
    <dbReference type="NCBI Taxonomy" id="2840836"/>
    <lineage>
        <taxon>Bacteria</taxon>
        <taxon>Candidatus Galligastranaerophilus</taxon>
    </lineage>
</organism>
<dbReference type="CDD" id="cd17569">
    <property type="entry name" value="REC_HupR-like"/>
    <property type="match status" value="1"/>
</dbReference>
<dbReference type="PANTHER" id="PTHR45228">
    <property type="entry name" value="CYCLIC DI-GMP PHOSPHODIESTERASE TM_0186-RELATED"/>
    <property type="match status" value="1"/>
</dbReference>
<dbReference type="Pfam" id="PF00072">
    <property type="entry name" value="Response_reg"/>
    <property type="match status" value="1"/>
</dbReference>
<proteinExistence type="predicted"/>
<feature type="domain" description="Response regulatory" evidence="2">
    <location>
        <begin position="28"/>
        <end position="144"/>
    </location>
</feature>
<comment type="caution">
    <text evidence="5">The sequence shown here is derived from an EMBL/GenBank/DDBJ whole genome shotgun (WGS) entry which is preliminary data.</text>
</comment>
<dbReference type="InterPro" id="IPR037522">
    <property type="entry name" value="HD_GYP_dom"/>
</dbReference>
<sequence length="372" mass="41933">MSLNTENELFLNNIDDILQTNHSKAAHTVLLVDDEVNNLQLLKRTLRGKYNILTATNGKEGLDVLRDNVDRISLIVSDHKMPVMEGTEFLEKANEISPDVIKILLTGFSDIEILMDAVNKCNLFQYMLKPFDPQELQQVIENGLDKFDLASSKSAILTDLRELFYKTIKSISSALDAKDPYTHGHSLRVTLYSLILAKELGLDDNTLEEIEMAGLLHDIGKIAIPQSILCKPGKLTDEEFAIMKSHPENSEKLISSIKKLNGISNWLKAHHEKWDGSGYPEHLKGEEIPLSARVIALADTYDAMTSTRSYRKALDHEVAIEEIKKCSGTQFDPSLAELFISLGDTIRAAKENPEEYYKKYSYLQKEINSHIV</sequence>
<dbReference type="InterPro" id="IPR052020">
    <property type="entry name" value="Cyclic_di-GMP/3'3'-cGAMP_PDE"/>
</dbReference>
<dbReference type="Gene3D" id="3.40.50.2300">
    <property type="match status" value="1"/>
</dbReference>
<dbReference type="PROSITE" id="PS50110">
    <property type="entry name" value="RESPONSE_REGULATORY"/>
    <property type="match status" value="1"/>
</dbReference>
<dbReference type="InterPro" id="IPR003607">
    <property type="entry name" value="HD/PDEase_dom"/>
</dbReference>
<dbReference type="Pfam" id="PF13487">
    <property type="entry name" value="HD_5"/>
    <property type="match status" value="1"/>
</dbReference>